<organism evidence="10 11">
    <name type="scientific">endosymbiont of Rhynchophorus ferrugineus</name>
    <dbReference type="NCBI Taxonomy" id="1972133"/>
    <lineage>
        <taxon>Bacteria</taxon>
        <taxon>Pseudomonadati</taxon>
        <taxon>Pseudomonadota</taxon>
        <taxon>Gammaproteobacteria</taxon>
        <taxon>Candidatus Nardonella</taxon>
    </lineage>
</organism>
<dbReference type="Gene3D" id="1.10.8.60">
    <property type="match status" value="1"/>
</dbReference>
<dbReference type="SUPFAM" id="SSF52540">
    <property type="entry name" value="P-loop containing nucleoside triphosphate hydrolases"/>
    <property type="match status" value="1"/>
</dbReference>
<reference evidence="10 11" key="1">
    <citation type="journal article" date="2017" name="Proc. Natl. Acad. Sci. U.S.A.">
        <title>Small genome symbiont underlies cuticle hardness in beetles.</title>
        <authorList>
            <person name="Anbutsu H."/>
            <person name="Moriyama M."/>
            <person name="Nikoh N."/>
            <person name="Hosokawa T."/>
            <person name="Futahashi R."/>
            <person name="Tanahashi M."/>
            <person name="Meng X.Y."/>
            <person name="Kuriwada T."/>
            <person name="Mori N."/>
            <person name="Oshima K."/>
            <person name="Hattori M."/>
            <person name="Fujie M."/>
            <person name="Satoh N."/>
            <person name="Maeda T."/>
            <person name="Shigenobu S."/>
            <person name="Koga R."/>
            <person name="Fukatsu T."/>
        </authorList>
    </citation>
    <scope>NUCLEOTIDE SEQUENCE [LARGE SCALE GENOMIC DNA]</scope>
    <source>
        <strain evidence="10">NARRFE1</strain>
    </source>
</reference>
<dbReference type="RefSeq" id="WP_148708397.1">
    <property type="nucleotide sequence ID" value="NZ_AP018161.1"/>
</dbReference>
<dbReference type="Pfam" id="PF13177">
    <property type="entry name" value="DNA_pol3_delta2"/>
    <property type="match status" value="1"/>
</dbReference>
<keyword evidence="8" id="KW-0548">Nucleotidyltransferase</keyword>
<dbReference type="GO" id="GO:0046872">
    <property type="term" value="F:metal ion binding"/>
    <property type="evidence" value="ECO:0007669"/>
    <property type="project" value="UniProtKB-KW"/>
</dbReference>
<keyword evidence="4" id="KW-0862">Zinc</keyword>
<comment type="catalytic activity">
    <reaction evidence="7 8">
        <text>DNA(n) + a 2'-deoxyribonucleoside 5'-triphosphate = DNA(n+1) + diphosphate</text>
        <dbReference type="Rhea" id="RHEA:22508"/>
        <dbReference type="Rhea" id="RHEA-COMP:17339"/>
        <dbReference type="Rhea" id="RHEA-COMP:17340"/>
        <dbReference type="ChEBI" id="CHEBI:33019"/>
        <dbReference type="ChEBI" id="CHEBI:61560"/>
        <dbReference type="ChEBI" id="CHEBI:173112"/>
        <dbReference type="EC" id="2.7.7.7"/>
    </reaction>
</comment>
<dbReference type="GO" id="GO:0005524">
    <property type="term" value="F:ATP binding"/>
    <property type="evidence" value="ECO:0007669"/>
    <property type="project" value="UniProtKB-KW"/>
</dbReference>
<gene>
    <name evidence="8 10" type="primary">dnaX</name>
    <name evidence="10" type="ORF">NARRFE1_01010</name>
</gene>
<dbReference type="Pfam" id="PF22608">
    <property type="entry name" value="DNAX_ATPase_lid"/>
    <property type="match status" value="1"/>
</dbReference>
<keyword evidence="6 8" id="KW-0239">DNA-directed DNA polymerase</keyword>
<dbReference type="InterPro" id="IPR012763">
    <property type="entry name" value="DNA_pol_III_sug/sutau_N"/>
</dbReference>
<comment type="subunit">
    <text evidence="8">DNA polymerase III contains a core (composed of alpha, epsilon and theta chains) that associates with a tau subunit. This core dimerizes to form the POLIII' complex. PolIII' associates with the gamma complex (composed of gamma, delta, delta', psi and chi chains) and with the beta chain to form the complete DNA polymerase III complex.</text>
</comment>
<proteinExistence type="inferred from homology"/>
<dbReference type="GO" id="GO:0009360">
    <property type="term" value="C:DNA polymerase III complex"/>
    <property type="evidence" value="ECO:0007669"/>
    <property type="project" value="InterPro"/>
</dbReference>
<comment type="similarity">
    <text evidence="1 8">Belongs to the DnaX/STICHEL family.</text>
</comment>
<comment type="function">
    <text evidence="8">DNA polymerase III is a complex, multichain enzyme responsible for most of the replicative synthesis in bacteria. This DNA polymerase also exhibits 3' to 5' exonuclease activity.</text>
</comment>
<evidence type="ECO:0000256" key="1">
    <source>
        <dbReference type="ARBA" id="ARBA00006360"/>
    </source>
</evidence>
<sequence>MNYNILYRKWRPTNFDEVVGQENTIKLIKNSFLINKIHSSYIFSGERGVGKTTISRLLAKTFNCKNNKYKILPCNECINCSDINNNIFNIIEIDISSKNKIEEIKEIIDNIKYKPIVYKYKIFILDEIHMLSKQGFNYLLKILEEPYDYVKFLLSTTDIIKVPSTILSRCTHFKLNKIKKKDIINRLLYILKKENIKYEKNVLNLISFFSNGSMRDALNITDQLIISGKNEIYVKDFNDLFGIYNFEDYINILINIKFKKINNIIRIINKYKNTNYINIIDNIINILHIMLINKINKKNKINYKNNSKILDKINFFYKNSSINDINIYYNKFIESKKKICIYNSKIGFEYIIIQLIIKK</sequence>
<evidence type="ECO:0000256" key="3">
    <source>
        <dbReference type="ARBA" id="ARBA00022741"/>
    </source>
</evidence>
<evidence type="ECO:0000256" key="5">
    <source>
        <dbReference type="ARBA" id="ARBA00022840"/>
    </source>
</evidence>
<dbReference type="Proteomes" id="UP000289537">
    <property type="component" value="Chromosome"/>
</dbReference>
<dbReference type="InterPro" id="IPR050238">
    <property type="entry name" value="DNA_Rep/Repair_Clamp_Loader"/>
</dbReference>
<dbReference type="EMBL" id="AP018161">
    <property type="protein sequence ID" value="BBA85047.1"/>
    <property type="molecule type" value="Genomic_DNA"/>
</dbReference>
<evidence type="ECO:0000256" key="6">
    <source>
        <dbReference type="ARBA" id="ARBA00022932"/>
    </source>
</evidence>
<dbReference type="InterPro" id="IPR003593">
    <property type="entry name" value="AAA+_ATPase"/>
</dbReference>
<dbReference type="FunFam" id="1.10.8.60:FF:000013">
    <property type="entry name" value="DNA polymerase III subunit gamma/tau"/>
    <property type="match status" value="1"/>
</dbReference>
<keyword evidence="8" id="KW-0808">Transferase</keyword>
<dbReference type="CDD" id="cd00009">
    <property type="entry name" value="AAA"/>
    <property type="match status" value="1"/>
</dbReference>
<dbReference type="KEGG" id="eor:NARRFE1_01010"/>
<dbReference type="GO" id="GO:0006261">
    <property type="term" value="P:DNA-templated DNA replication"/>
    <property type="evidence" value="ECO:0007669"/>
    <property type="project" value="TreeGrafter"/>
</dbReference>
<dbReference type="InterPro" id="IPR045085">
    <property type="entry name" value="HLD_clamp_pol_III_gamma_tau"/>
</dbReference>
<dbReference type="PRINTS" id="PR00300">
    <property type="entry name" value="CLPPROTEASEA"/>
</dbReference>
<dbReference type="InterPro" id="IPR027417">
    <property type="entry name" value="P-loop_NTPase"/>
</dbReference>
<evidence type="ECO:0000256" key="4">
    <source>
        <dbReference type="ARBA" id="ARBA00022833"/>
    </source>
</evidence>
<evidence type="ECO:0000313" key="11">
    <source>
        <dbReference type="Proteomes" id="UP000289537"/>
    </source>
</evidence>
<feature type="domain" description="AAA+ ATPase" evidence="9">
    <location>
        <begin position="37"/>
        <end position="179"/>
    </location>
</feature>
<name>A0A2Z5T3S8_9GAMM</name>
<dbReference type="PANTHER" id="PTHR11669">
    <property type="entry name" value="REPLICATION FACTOR C / DNA POLYMERASE III GAMMA-TAU SUBUNIT"/>
    <property type="match status" value="1"/>
</dbReference>
<keyword evidence="8" id="KW-0235">DNA replication</keyword>
<dbReference type="Gene3D" id="3.40.50.300">
    <property type="entry name" value="P-loop containing nucleotide triphosphate hydrolases"/>
    <property type="match status" value="1"/>
</dbReference>
<dbReference type="PANTHER" id="PTHR11669:SF0">
    <property type="entry name" value="PROTEIN STICHEL-LIKE 2"/>
    <property type="match status" value="1"/>
</dbReference>
<keyword evidence="5 8" id="KW-0067">ATP-binding</keyword>
<dbReference type="EC" id="2.7.7.7" evidence="8"/>
<keyword evidence="11" id="KW-1185">Reference proteome</keyword>
<evidence type="ECO:0000256" key="2">
    <source>
        <dbReference type="ARBA" id="ARBA00022723"/>
    </source>
</evidence>
<evidence type="ECO:0000256" key="8">
    <source>
        <dbReference type="RuleBase" id="RU364063"/>
    </source>
</evidence>
<evidence type="ECO:0000313" key="10">
    <source>
        <dbReference type="EMBL" id="BBA85047.1"/>
    </source>
</evidence>
<evidence type="ECO:0000259" key="9">
    <source>
        <dbReference type="SMART" id="SM00382"/>
    </source>
</evidence>
<dbReference type="GO" id="GO:0003887">
    <property type="term" value="F:DNA-directed DNA polymerase activity"/>
    <property type="evidence" value="ECO:0007669"/>
    <property type="project" value="UniProtKB-KW"/>
</dbReference>
<protein>
    <recommendedName>
        <fullName evidence="8">DNA polymerase III subunit gamma/tau</fullName>
        <ecNumber evidence="8">2.7.7.7</ecNumber>
    </recommendedName>
</protein>
<dbReference type="InterPro" id="IPR001270">
    <property type="entry name" value="ClpA/B"/>
</dbReference>
<evidence type="ECO:0000256" key="7">
    <source>
        <dbReference type="ARBA" id="ARBA00049244"/>
    </source>
</evidence>
<keyword evidence="3 8" id="KW-0547">Nucleotide-binding</keyword>
<accession>A0A2Z5T3S8</accession>
<dbReference type="OrthoDB" id="9810148at2"/>
<dbReference type="CDD" id="cd18137">
    <property type="entry name" value="HLD_clamp_pol_III_gamma_tau"/>
    <property type="match status" value="1"/>
</dbReference>
<dbReference type="SMART" id="SM00382">
    <property type="entry name" value="AAA"/>
    <property type="match status" value="1"/>
</dbReference>
<dbReference type="NCBIfam" id="TIGR02397">
    <property type="entry name" value="dnaX_nterm"/>
    <property type="match status" value="1"/>
</dbReference>
<dbReference type="AlphaFoldDB" id="A0A2Z5T3S8"/>
<keyword evidence="2" id="KW-0479">Metal-binding</keyword>